<accession>A0A1D1USW5</accession>
<feature type="transmembrane region" description="Helical" evidence="1">
    <location>
        <begin position="133"/>
        <end position="154"/>
    </location>
</feature>
<comment type="caution">
    <text evidence="2">The sequence shown here is derived from an EMBL/GenBank/DDBJ whole genome shotgun (WGS) entry which is preliminary data.</text>
</comment>
<name>A0A1D1USW5_RAMVA</name>
<gene>
    <name evidence="2" type="primary">RvY_04806-1</name>
    <name evidence="2" type="synonym">RvY_04806.1</name>
    <name evidence="2" type="ORF">RvY_04806</name>
</gene>
<protein>
    <submittedName>
        <fullName evidence="2">Uncharacterized protein</fullName>
    </submittedName>
</protein>
<keyword evidence="1" id="KW-0472">Membrane</keyword>
<dbReference type="Proteomes" id="UP000186922">
    <property type="component" value="Unassembled WGS sequence"/>
</dbReference>
<feature type="transmembrane region" description="Helical" evidence="1">
    <location>
        <begin position="96"/>
        <end position="121"/>
    </location>
</feature>
<dbReference type="EMBL" id="BDGG01000002">
    <property type="protein sequence ID" value="GAU92766.1"/>
    <property type="molecule type" value="Genomic_DNA"/>
</dbReference>
<proteinExistence type="predicted"/>
<feature type="transmembrane region" description="Helical" evidence="1">
    <location>
        <begin position="191"/>
        <end position="215"/>
    </location>
</feature>
<keyword evidence="1" id="KW-0812">Transmembrane</keyword>
<dbReference type="OrthoDB" id="10055933at2759"/>
<evidence type="ECO:0000256" key="1">
    <source>
        <dbReference type="SAM" id="Phobius"/>
    </source>
</evidence>
<organism evidence="2 3">
    <name type="scientific">Ramazzottius varieornatus</name>
    <name type="common">Water bear</name>
    <name type="synonym">Tardigrade</name>
    <dbReference type="NCBI Taxonomy" id="947166"/>
    <lineage>
        <taxon>Eukaryota</taxon>
        <taxon>Metazoa</taxon>
        <taxon>Ecdysozoa</taxon>
        <taxon>Tardigrada</taxon>
        <taxon>Eutardigrada</taxon>
        <taxon>Parachela</taxon>
        <taxon>Hypsibioidea</taxon>
        <taxon>Ramazzottiidae</taxon>
        <taxon>Ramazzottius</taxon>
    </lineage>
</organism>
<feature type="transmembrane region" description="Helical" evidence="1">
    <location>
        <begin position="49"/>
        <end position="71"/>
    </location>
</feature>
<evidence type="ECO:0000313" key="2">
    <source>
        <dbReference type="EMBL" id="GAU92766.1"/>
    </source>
</evidence>
<sequence length="231" mass="25600">MAHQAGASSMMVTNHHIKDGRKVSYVGSELDEHGRLLRDRSLPCRLRKVWGTLALFQFLTAAALLITDIYAHKPIKHDNPLLKSENTDLIPFRMDLYLGIVAGAVQLIAAFVGLLPLGIPFRVYPTARYRTGHFLWSVLGLLIMVIAAVSYSIILSNISQNLSGKLGHTPEYLTAIDKDVFQRNIVFTFRILLALVAILSLGALTNLFVVIAICTAPRHCYRNCKVCSADN</sequence>
<evidence type="ECO:0000313" key="3">
    <source>
        <dbReference type="Proteomes" id="UP000186922"/>
    </source>
</evidence>
<reference evidence="2 3" key="1">
    <citation type="journal article" date="2016" name="Nat. Commun.">
        <title>Extremotolerant tardigrade genome and improved radiotolerance of human cultured cells by tardigrade-unique protein.</title>
        <authorList>
            <person name="Hashimoto T."/>
            <person name="Horikawa D.D."/>
            <person name="Saito Y."/>
            <person name="Kuwahara H."/>
            <person name="Kozuka-Hata H."/>
            <person name="Shin-I T."/>
            <person name="Minakuchi Y."/>
            <person name="Ohishi K."/>
            <person name="Motoyama A."/>
            <person name="Aizu T."/>
            <person name="Enomoto A."/>
            <person name="Kondo K."/>
            <person name="Tanaka S."/>
            <person name="Hara Y."/>
            <person name="Koshikawa S."/>
            <person name="Sagara H."/>
            <person name="Miura T."/>
            <person name="Yokobori S."/>
            <person name="Miyagawa K."/>
            <person name="Suzuki Y."/>
            <person name="Kubo T."/>
            <person name="Oyama M."/>
            <person name="Kohara Y."/>
            <person name="Fujiyama A."/>
            <person name="Arakawa K."/>
            <person name="Katayama T."/>
            <person name="Toyoda A."/>
            <person name="Kunieda T."/>
        </authorList>
    </citation>
    <scope>NUCLEOTIDE SEQUENCE [LARGE SCALE GENOMIC DNA]</scope>
    <source>
        <strain evidence="2 3">YOKOZUNA-1</strain>
    </source>
</reference>
<dbReference type="AlphaFoldDB" id="A0A1D1USW5"/>
<keyword evidence="1" id="KW-1133">Transmembrane helix</keyword>
<keyword evidence="3" id="KW-1185">Reference proteome</keyword>